<evidence type="ECO:0000256" key="2">
    <source>
        <dbReference type="ARBA" id="ARBA00009776"/>
    </source>
</evidence>
<evidence type="ECO:0000256" key="6">
    <source>
        <dbReference type="ARBA" id="ARBA00022727"/>
    </source>
</evidence>
<gene>
    <name evidence="11" type="ORF">GQ602_001617</name>
</gene>
<dbReference type="InterPro" id="IPR018094">
    <property type="entry name" value="Thymidylate_kinase"/>
</dbReference>
<keyword evidence="6" id="KW-0545">Nucleotide biosynthesis</keyword>
<accession>A0A8H4QEF4</accession>
<dbReference type="InterPro" id="IPR027417">
    <property type="entry name" value="P-loop_NTPase"/>
</dbReference>
<reference evidence="11 12" key="1">
    <citation type="journal article" date="2020" name="G3 (Bethesda)">
        <title>Genetic Underpinnings of Host Manipulation by Ophiocordyceps as Revealed by Comparative Transcriptomics.</title>
        <authorList>
            <person name="Will I."/>
            <person name="Das B."/>
            <person name="Trinh T."/>
            <person name="Brachmann A."/>
            <person name="Ohm R.A."/>
            <person name="de Bekker C."/>
        </authorList>
    </citation>
    <scope>NUCLEOTIDE SEQUENCE [LARGE SCALE GENOMIC DNA]</scope>
    <source>
        <strain evidence="11 12">EC05</strain>
    </source>
</reference>
<keyword evidence="9" id="KW-0067">ATP-binding</keyword>
<dbReference type="EC" id="2.7.4.9" evidence="3"/>
<dbReference type="Pfam" id="PF02223">
    <property type="entry name" value="Thymidylate_kin"/>
    <property type="match status" value="1"/>
</dbReference>
<evidence type="ECO:0000313" key="12">
    <source>
        <dbReference type="Proteomes" id="UP000562929"/>
    </source>
</evidence>
<dbReference type="PANTHER" id="PTHR10344">
    <property type="entry name" value="THYMIDYLATE KINASE"/>
    <property type="match status" value="1"/>
</dbReference>
<dbReference type="NCBIfam" id="TIGR00041">
    <property type="entry name" value="DTMP_kinase"/>
    <property type="match status" value="1"/>
</dbReference>
<comment type="caution">
    <text evidence="11">The sequence shown here is derived from an EMBL/GenBank/DDBJ whole genome shotgun (WGS) entry which is preliminary data.</text>
</comment>
<evidence type="ECO:0000256" key="5">
    <source>
        <dbReference type="ARBA" id="ARBA00022679"/>
    </source>
</evidence>
<dbReference type="PANTHER" id="PTHR10344:SF1">
    <property type="entry name" value="THYMIDYLATE KINASE"/>
    <property type="match status" value="1"/>
</dbReference>
<evidence type="ECO:0000256" key="4">
    <source>
        <dbReference type="ARBA" id="ARBA00017144"/>
    </source>
</evidence>
<dbReference type="FunFam" id="3.40.50.300:FF:000679">
    <property type="entry name" value="Thymidylate kinase"/>
    <property type="match status" value="1"/>
</dbReference>
<evidence type="ECO:0000256" key="3">
    <source>
        <dbReference type="ARBA" id="ARBA00012980"/>
    </source>
</evidence>
<dbReference type="GO" id="GO:0005524">
    <property type="term" value="F:ATP binding"/>
    <property type="evidence" value="ECO:0007669"/>
    <property type="project" value="UniProtKB-KW"/>
</dbReference>
<dbReference type="GO" id="GO:0005634">
    <property type="term" value="C:nucleus"/>
    <property type="evidence" value="ECO:0007669"/>
    <property type="project" value="TreeGrafter"/>
</dbReference>
<proteinExistence type="inferred from homology"/>
<dbReference type="Proteomes" id="UP000562929">
    <property type="component" value="Unassembled WGS sequence"/>
</dbReference>
<dbReference type="GO" id="GO:0004550">
    <property type="term" value="F:nucleoside diphosphate kinase activity"/>
    <property type="evidence" value="ECO:0007669"/>
    <property type="project" value="TreeGrafter"/>
</dbReference>
<dbReference type="CDD" id="cd01672">
    <property type="entry name" value="TMPK"/>
    <property type="match status" value="1"/>
</dbReference>
<dbReference type="GO" id="GO:0004798">
    <property type="term" value="F:dTMP kinase activity"/>
    <property type="evidence" value="ECO:0007669"/>
    <property type="project" value="UniProtKB-EC"/>
</dbReference>
<keyword evidence="12" id="KW-1185">Reference proteome</keyword>
<dbReference type="InterPro" id="IPR018095">
    <property type="entry name" value="Thymidylate_kin_CS"/>
</dbReference>
<dbReference type="GO" id="GO:0006233">
    <property type="term" value="P:dTDP biosynthetic process"/>
    <property type="evidence" value="ECO:0007669"/>
    <property type="project" value="InterPro"/>
</dbReference>
<dbReference type="GO" id="GO:0006235">
    <property type="term" value="P:dTTP biosynthetic process"/>
    <property type="evidence" value="ECO:0007669"/>
    <property type="project" value="TreeGrafter"/>
</dbReference>
<keyword evidence="5" id="KW-0808">Transferase</keyword>
<dbReference type="EMBL" id="JAACLJ010000001">
    <property type="protein sequence ID" value="KAF4596004.1"/>
    <property type="molecule type" value="Genomic_DNA"/>
</dbReference>
<dbReference type="GO" id="GO:0005829">
    <property type="term" value="C:cytosol"/>
    <property type="evidence" value="ECO:0007669"/>
    <property type="project" value="TreeGrafter"/>
</dbReference>
<dbReference type="PROSITE" id="PS01331">
    <property type="entry name" value="THYMIDYLATE_KINASE"/>
    <property type="match status" value="1"/>
</dbReference>
<dbReference type="Gene3D" id="3.40.50.300">
    <property type="entry name" value="P-loop containing nucleotide triphosphate hydrolases"/>
    <property type="match status" value="1"/>
</dbReference>
<evidence type="ECO:0000256" key="9">
    <source>
        <dbReference type="ARBA" id="ARBA00022840"/>
    </source>
</evidence>
<dbReference type="OrthoDB" id="425602at2759"/>
<dbReference type="SUPFAM" id="SSF52540">
    <property type="entry name" value="P-loop containing nucleoside triphosphate hydrolases"/>
    <property type="match status" value="1"/>
</dbReference>
<keyword evidence="7" id="KW-0547">Nucleotide-binding</keyword>
<evidence type="ECO:0000256" key="7">
    <source>
        <dbReference type="ARBA" id="ARBA00022741"/>
    </source>
</evidence>
<name>A0A8H4QEF4_9HYPO</name>
<dbReference type="InterPro" id="IPR039430">
    <property type="entry name" value="Thymidylate_kin-like_dom"/>
</dbReference>
<protein>
    <recommendedName>
        <fullName evidence="4">Thymidylate kinase</fullName>
        <ecNumber evidence="3">2.7.4.9</ecNumber>
    </recommendedName>
</protein>
<dbReference type="AlphaFoldDB" id="A0A8H4QEF4"/>
<evidence type="ECO:0000313" key="11">
    <source>
        <dbReference type="EMBL" id="KAF4596004.1"/>
    </source>
</evidence>
<evidence type="ECO:0000256" key="1">
    <source>
        <dbReference type="ARBA" id="ARBA00004992"/>
    </source>
</evidence>
<comment type="pathway">
    <text evidence="1">Pyrimidine metabolism; dTTP biosynthesis.</text>
</comment>
<sequence>MASNGKRGTFIVLEGLDRSGKTTQARLLAERLAVEGRAVKTMRFPDRSTPIGQLIDSYLRRDADMDDHVIHLLFSANRWESAKQIRDLLAAGTTIVCDRFYHSGMVYSAAKDNPSLTLSWARGPEVGLPRPDAVIFLDLDEERARERGGWGDEAYEVKGMQRRVREIFLALGDGEVEDYL</sequence>
<evidence type="ECO:0000259" key="10">
    <source>
        <dbReference type="Pfam" id="PF02223"/>
    </source>
</evidence>
<evidence type="ECO:0000256" key="8">
    <source>
        <dbReference type="ARBA" id="ARBA00022777"/>
    </source>
</evidence>
<keyword evidence="8 11" id="KW-0418">Kinase</keyword>
<dbReference type="GO" id="GO:0006227">
    <property type="term" value="P:dUDP biosynthetic process"/>
    <property type="evidence" value="ECO:0007669"/>
    <property type="project" value="TreeGrafter"/>
</dbReference>
<comment type="similarity">
    <text evidence="2">Belongs to the thymidylate kinase family.</text>
</comment>
<organism evidence="11 12">
    <name type="scientific">Ophiocordyceps camponoti-floridani</name>
    <dbReference type="NCBI Taxonomy" id="2030778"/>
    <lineage>
        <taxon>Eukaryota</taxon>
        <taxon>Fungi</taxon>
        <taxon>Dikarya</taxon>
        <taxon>Ascomycota</taxon>
        <taxon>Pezizomycotina</taxon>
        <taxon>Sordariomycetes</taxon>
        <taxon>Hypocreomycetidae</taxon>
        <taxon>Hypocreales</taxon>
        <taxon>Ophiocordycipitaceae</taxon>
        <taxon>Ophiocordyceps</taxon>
    </lineage>
</organism>
<feature type="domain" description="Thymidylate kinase-like" evidence="10">
    <location>
        <begin position="13"/>
        <end position="172"/>
    </location>
</feature>